<sequence>MNESSDDPPLIDRIARHLHISVDAHETSLGLNSHSNHNHNPDLPIADPSVQKIDSTDSIGSQPNCQYGSKATLTKEATSVCPPASTKSSTGDGENSASIETVEKGSLILQMCHTVRLIILSSWVNWALLFVPVGITLGVMHRIMGHKSPISPTVVFSINAVAIVPLASLLGFATENAARNLSDTTGALLNVTFGNAVELIIFIALVAKEVRVVQASLLGSILANLLLILGMCFLFGGLRYREQLYNSNITQMSAALLSLSVMSLLLPILLLVYVLYLLFQLKSHAYFYESTPQHKIDEESHPGVLADMLNSSSSSESSSSSDIDSDGTTGSNTRALRIKNALKKRRRRKHSLNSKDMRQSFSSASAVSCTASSSSQPIAAPALFHPEHHTQFTQASVELEVSRDERNVDETNNIHLFTQPISRDFAGLDSSVNSHENGQKTSRKCHSHNKGKNRADASNDLLAKANDQVDHSTSDSTPPTHTRRQVNFVADIANFAEPATTRRPFAVRSLSTRPVLPRVFTNRPQLRSTQSPSMSPSGSQRSSHDNECSLRRANSLPGRLQIPLNHQVMPSAQPLPHLITMTPSQNPNGLETETKGSFRLSCTASVTLLVVSTGLVAVCAELLVHSIEYLVENTGVSQAFIGLIILPIVGNAAEHITAVAVAGKNKMDLAIGVALGSSIQIALFVTPIIVLLGWCLNTEMSLYFSLFETVSLFASAFIVNYLVLDGRTNYLEGALLISAYVIIALAAFFYPSCEDLSMASGPHGARAC</sequence>
<feature type="compositionally biased region" description="Polar residues" evidence="8">
    <location>
        <begin position="52"/>
        <end position="77"/>
    </location>
</feature>
<dbReference type="AlphaFoldDB" id="A0A8A1MBC9"/>
<feature type="compositionally biased region" description="Basic residues" evidence="8">
    <location>
        <begin position="336"/>
        <end position="352"/>
    </location>
</feature>
<feature type="compositionally biased region" description="Polar residues" evidence="8">
    <location>
        <begin position="430"/>
        <end position="440"/>
    </location>
</feature>
<feature type="compositionally biased region" description="Basic residues" evidence="8">
    <location>
        <begin position="441"/>
        <end position="452"/>
    </location>
</feature>
<keyword evidence="4 9" id="KW-0812">Transmembrane</keyword>
<dbReference type="OrthoDB" id="1699231at2759"/>
<feature type="region of interest" description="Disordered" evidence="8">
    <location>
        <begin position="428"/>
        <end position="454"/>
    </location>
</feature>
<evidence type="ECO:0000256" key="5">
    <source>
        <dbReference type="ARBA" id="ARBA00022989"/>
    </source>
</evidence>
<feature type="compositionally biased region" description="Polar residues" evidence="8">
    <location>
        <begin position="85"/>
        <end position="97"/>
    </location>
</feature>
<feature type="region of interest" description="Disordered" evidence="8">
    <location>
        <begin position="307"/>
        <end position="359"/>
    </location>
</feature>
<evidence type="ECO:0000259" key="10">
    <source>
        <dbReference type="Pfam" id="PF01699"/>
    </source>
</evidence>
<feature type="transmembrane region" description="Helical" evidence="9">
    <location>
        <begin position="669"/>
        <end position="694"/>
    </location>
</feature>
<feature type="transmembrane region" description="Helical" evidence="9">
    <location>
        <begin position="217"/>
        <end position="236"/>
    </location>
</feature>
<evidence type="ECO:0000256" key="8">
    <source>
        <dbReference type="SAM" id="MobiDB-lite"/>
    </source>
</evidence>
<proteinExistence type="inferred from homology"/>
<feature type="domain" description="Sodium/calcium exchanger membrane region" evidence="10">
    <location>
        <begin position="605"/>
        <end position="748"/>
    </location>
</feature>
<dbReference type="PANTHER" id="PTHR31503:SF18">
    <property type="entry name" value="CA(2+)_H(+) EXCHANGER, PUTATIVE (EUROFUNG)-RELATED"/>
    <property type="match status" value="1"/>
</dbReference>
<protein>
    <submittedName>
        <fullName evidence="11">H+/Ca2+ exchanger</fullName>
    </submittedName>
</protein>
<keyword evidence="6" id="KW-0406">Ion transport</keyword>
<dbReference type="GO" id="GO:0015369">
    <property type="term" value="F:calcium:proton antiporter activity"/>
    <property type="evidence" value="ECO:0007669"/>
    <property type="project" value="TreeGrafter"/>
</dbReference>
<comment type="similarity">
    <text evidence="2">Belongs to the Ca(2+):cation antiporter (CaCA) (TC 2.A.19) family.</text>
</comment>
<dbReference type="VEuPathDB" id="FungiDB:I7I51_04200"/>
<feature type="compositionally biased region" description="Low complexity" evidence="8">
    <location>
        <begin position="527"/>
        <end position="541"/>
    </location>
</feature>
<evidence type="ECO:0000256" key="6">
    <source>
        <dbReference type="ARBA" id="ARBA00023065"/>
    </source>
</evidence>
<dbReference type="PANTHER" id="PTHR31503">
    <property type="entry name" value="VACUOLAR CALCIUM ION TRANSPORTER"/>
    <property type="match status" value="1"/>
</dbReference>
<feature type="transmembrane region" description="Helical" evidence="9">
    <location>
        <begin position="152"/>
        <end position="173"/>
    </location>
</feature>
<evidence type="ECO:0000313" key="12">
    <source>
        <dbReference type="Proteomes" id="UP000663671"/>
    </source>
</evidence>
<feature type="transmembrane region" description="Helical" evidence="9">
    <location>
        <begin position="606"/>
        <end position="627"/>
    </location>
</feature>
<dbReference type="InterPro" id="IPR004837">
    <property type="entry name" value="NaCa_Exmemb"/>
</dbReference>
<evidence type="ECO:0000256" key="9">
    <source>
        <dbReference type="SAM" id="Phobius"/>
    </source>
</evidence>
<organism evidence="11 12">
    <name type="scientific">Ajellomyces capsulatus</name>
    <name type="common">Darling's disease fungus</name>
    <name type="synonym">Histoplasma capsulatum</name>
    <dbReference type="NCBI Taxonomy" id="5037"/>
    <lineage>
        <taxon>Eukaryota</taxon>
        <taxon>Fungi</taxon>
        <taxon>Dikarya</taxon>
        <taxon>Ascomycota</taxon>
        <taxon>Pezizomycotina</taxon>
        <taxon>Eurotiomycetes</taxon>
        <taxon>Eurotiomycetidae</taxon>
        <taxon>Onygenales</taxon>
        <taxon>Ajellomycetaceae</taxon>
        <taxon>Histoplasma</taxon>
    </lineage>
</organism>
<reference evidence="11" key="1">
    <citation type="submission" date="2021-01" db="EMBL/GenBank/DDBJ databases">
        <title>Chromosome-level genome assembly of a human fungal pathogen reveals clustering of transcriptionally co-regulated genes.</title>
        <authorList>
            <person name="Voorhies M."/>
            <person name="Cohen S."/>
            <person name="Shea T.P."/>
            <person name="Petrus S."/>
            <person name="Munoz J.F."/>
            <person name="Poplawski S."/>
            <person name="Goldman W.E."/>
            <person name="Michael T."/>
            <person name="Cuomo C.A."/>
            <person name="Sil A."/>
            <person name="Beyhan S."/>
        </authorList>
    </citation>
    <scope>NUCLEOTIDE SEQUENCE</scope>
    <source>
        <strain evidence="11">WU24</strain>
    </source>
</reference>
<evidence type="ECO:0000256" key="1">
    <source>
        <dbReference type="ARBA" id="ARBA00004127"/>
    </source>
</evidence>
<feature type="transmembrane region" description="Helical" evidence="9">
    <location>
        <begin position="700"/>
        <end position="723"/>
    </location>
</feature>
<evidence type="ECO:0000313" key="11">
    <source>
        <dbReference type="EMBL" id="QSS62023.1"/>
    </source>
</evidence>
<feature type="transmembrane region" description="Helical" evidence="9">
    <location>
        <begin position="730"/>
        <end position="750"/>
    </location>
</feature>
<evidence type="ECO:0000256" key="7">
    <source>
        <dbReference type="ARBA" id="ARBA00023136"/>
    </source>
</evidence>
<name>A0A8A1MBC9_AJECA</name>
<dbReference type="InterPro" id="IPR004713">
    <property type="entry name" value="CaH_exchang"/>
</dbReference>
<keyword evidence="7 9" id="KW-0472">Membrane</keyword>
<dbReference type="Gene3D" id="1.20.1420.30">
    <property type="entry name" value="NCX, central ion-binding region"/>
    <property type="match status" value="2"/>
</dbReference>
<feature type="compositionally biased region" description="Low complexity" evidence="8">
    <location>
        <begin position="311"/>
        <end position="322"/>
    </location>
</feature>
<feature type="transmembrane region" description="Helical" evidence="9">
    <location>
        <begin position="256"/>
        <end position="279"/>
    </location>
</feature>
<feature type="domain" description="Sodium/calcium exchanger membrane region" evidence="10">
    <location>
        <begin position="153"/>
        <end position="281"/>
    </location>
</feature>
<dbReference type="FunFam" id="1.20.1420.30:FF:000011">
    <property type="entry name" value="Vacuolar calcium ion transporter"/>
    <property type="match status" value="1"/>
</dbReference>
<evidence type="ECO:0000256" key="3">
    <source>
        <dbReference type="ARBA" id="ARBA00022448"/>
    </source>
</evidence>
<evidence type="ECO:0000256" key="2">
    <source>
        <dbReference type="ARBA" id="ARBA00008170"/>
    </source>
</evidence>
<keyword evidence="5 9" id="KW-1133">Transmembrane helix</keyword>
<evidence type="ECO:0000256" key="4">
    <source>
        <dbReference type="ARBA" id="ARBA00022692"/>
    </source>
</evidence>
<keyword evidence="3" id="KW-0813">Transport</keyword>
<feature type="region of interest" description="Disordered" evidence="8">
    <location>
        <begin position="518"/>
        <end position="549"/>
    </location>
</feature>
<dbReference type="GO" id="GO:0012505">
    <property type="term" value="C:endomembrane system"/>
    <property type="evidence" value="ECO:0007669"/>
    <property type="project" value="UniProtKB-SubCell"/>
</dbReference>
<dbReference type="GO" id="GO:0006874">
    <property type="term" value="P:intracellular calcium ion homeostasis"/>
    <property type="evidence" value="ECO:0007669"/>
    <property type="project" value="TreeGrafter"/>
</dbReference>
<gene>
    <name evidence="11" type="ORF">I7I51_04200</name>
</gene>
<feature type="transmembrane region" description="Helical" evidence="9">
    <location>
        <begin position="639"/>
        <end position="662"/>
    </location>
</feature>
<feature type="transmembrane region" description="Helical" evidence="9">
    <location>
        <begin position="117"/>
        <end position="140"/>
    </location>
</feature>
<feature type="region of interest" description="Disordered" evidence="8">
    <location>
        <begin position="29"/>
        <end position="97"/>
    </location>
</feature>
<dbReference type="Proteomes" id="UP000663671">
    <property type="component" value="Chromosome 5"/>
</dbReference>
<dbReference type="GO" id="GO:0000329">
    <property type="term" value="C:fungal-type vacuole membrane"/>
    <property type="evidence" value="ECO:0007669"/>
    <property type="project" value="TreeGrafter"/>
</dbReference>
<feature type="transmembrane region" description="Helical" evidence="9">
    <location>
        <begin position="185"/>
        <end position="205"/>
    </location>
</feature>
<dbReference type="EMBL" id="CP069111">
    <property type="protein sequence ID" value="QSS62023.1"/>
    <property type="molecule type" value="Genomic_DNA"/>
</dbReference>
<dbReference type="InterPro" id="IPR044880">
    <property type="entry name" value="NCX_ion-bd_dom_sf"/>
</dbReference>
<comment type="subcellular location">
    <subcellularLocation>
        <location evidence="1">Endomembrane system</location>
        <topology evidence="1">Multi-pass membrane protein</topology>
    </subcellularLocation>
</comment>
<dbReference type="Pfam" id="PF01699">
    <property type="entry name" value="Na_Ca_ex"/>
    <property type="match status" value="2"/>
</dbReference>
<accession>A0A8A1MBC9</accession>